<feature type="region of interest" description="Disordered" evidence="1">
    <location>
        <begin position="1"/>
        <end position="33"/>
    </location>
</feature>
<dbReference type="AlphaFoldDB" id="A0A0P1BCN8"/>
<feature type="compositionally biased region" description="Polar residues" evidence="1">
    <location>
        <begin position="16"/>
        <end position="29"/>
    </location>
</feature>
<dbReference type="Proteomes" id="UP000054845">
    <property type="component" value="Unassembled WGS sequence"/>
</dbReference>
<reference evidence="2 3" key="1">
    <citation type="submission" date="2014-09" db="EMBL/GenBank/DDBJ databases">
        <authorList>
            <person name="Magalhaes I.L.F."/>
            <person name="Oliveira U."/>
            <person name="Santos F.R."/>
            <person name="Vidigal T.H.D.A."/>
            <person name="Brescovit A.D."/>
            <person name="Santos A.J."/>
        </authorList>
    </citation>
    <scope>NUCLEOTIDE SEQUENCE [LARGE SCALE GENOMIC DNA]</scope>
</reference>
<name>A0A0P1BCN8_9BASI</name>
<dbReference type="EMBL" id="CCYA01000221">
    <property type="protein sequence ID" value="CEH13528.1"/>
    <property type="molecule type" value="Genomic_DNA"/>
</dbReference>
<protein>
    <submittedName>
        <fullName evidence="2">Uncharacterized protein</fullName>
    </submittedName>
</protein>
<evidence type="ECO:0000313" key="3">
    <source>
        <dbReference type="Proteomes" id="UP000054845"/>
    </source>
</evidence>
<evidence type="ECO:0000256" key="1">
    <source>
        <dbReference type="SAM" id="MobiDB-lite"/>
    </source>
</evidence>
<keyword evidence="3" id="KW-1185">Reference proteome</keyword>
<sequence>MSSSSPERSAKRQKANVASDSSHTSSETDQAAVGPSISALQTMLHEHQEDFRGRMLKKLHDLGFPSPQIFLVPAILEGQPINRRYGIPRNQRPNVALHAAVAEEHEFFHDMLHSGFSETEALRANKVCALRRTTSASFSDSPSAGPQTMYVELDTDFSGVEALGQYFFTKDTQALVGQAASRRALPLLYNVARQILDNGLARAALSAYARVVDEEGDTLQKLADPSIDRRSRTSGGELAKIVGRLEMEQDAMQVRSEVSTALEKGCSSLENGTLGQSEAIRALLTASVWFILKTLNPPEEMCPVVKGHPHRWNYSSGGQTCRFCKVFQIAPSTLLRNEALDQVLKDVLKPLDELLPKFG</sequence>
<evidence type="ECO:0000313" key="2">
    <source>
        <dbReference type="EMBL" id="CEH13528.1"/>
    </source>
</evidence>
<dbReference type="OrthoDB" id="10301276at2759"/>
<accession>A0A0P1BCN8</accession>
<organism evidence="2 3">
    <name type="scientific">Ceraceosorus bombacis</name>
    <dbReference type="NCBI Taxonomy" id="401625"/>
    <lineage>
        <taxon>Eukaryota</taxon>
        <taxon>Fungi</taxon>
        <taxon>Dikarya</taxon>
        <taxon>Basidiomycota</taxon>
        <taxon>Ustilaginomycotina</taxon>
        <taxon>Exobasidiomycetes</taxon>
        <taxon>Ceraceosorales</taxon>
        <taxon>Ceraceosoraceae</taxon>
        <taxon>Ceraceosorus</taxon>
    </lineage>
</organism>
<proteinExistence type="predicted"/>